<keyword evidence="6 7" id="KW-0472">Membrane</keyword>
<feature type="transmembrane region" description="Helical" evidence="7">
    <location>
        <begin position="60"/>
        <end position="81"/>
    </location>
</feature>
<dbReference type="Pfam" id="PF03601">
    <property type="entry name" value="Cons_hypoth698"/>
    <property type="match status" value="1"/>
</dbReference>
<keyword evidence="3" id="KW-1003">Cell membrane</keyword>
<reference evidence="8 9" key="1">
    <citation type="journal article" date="2016" name="Nat. Commun.">
        <title>Thousands of microbial genomes shed light on interconnected biogeochemical processes in an aquifer system.</title>
        <authorList>
            <person name="Anantharaman K."/>
            <person name="Brown C.T."/>
            <person name="Hug L.A."/>
            <person name="Sharon I."/>
            <person name="Castelle C.J."/>
            <person name="Probst A.J."/>
            <person name="Thomas B.C."/>
            <person name="Singh A."/>
            <person name="Wilkins M.J."/>
            <person name="Karaoz U."/>
            <person name="Brodie E.L."/>
            <person name="Williams K.H."/>
            <person name="Hubbard S.S."/>
            <person name="Banfield J.F."/>
        </authorList>
    </citation>
    <scope>NUCLEOTIDE SEQUENCE [LARGE SCALE GENOMIC DNA]</scope>
</reference>
<dbReference type="EMBL" id="MFGO01000012">
    <property type="protein sequence ID" value="OGF41231.1"/>
    <property type="molecule type" value="Genomic_DNA"/>
</dbReference>
<feature type="transmembrane region" description="Helical" evidence="7">
    <location>
        <begin position="34"/>
        <end position="53"/>
    </location>
</feature>
<feature type="transmembrane region" description="Helical" evidence="7">
    <location>
        <begin position="220"/>
        <end position="238"/>
    </location>
</feature>
<accession>A0A1F5TRN1</accession>
<sequence>MIQKSNIKKTWPGLLLAIIIGSLSYQLKSAIGSPLLDPLLIALIIGIIIRSIIGNNSRLIPGFNFASAIFIPIGVVFYGAISLDFIKFSKIDIKYSILLLAIIFVYFMIILLLGKILKQKKQITYLTATGSAICGASAITITSRGVNADPDDISISLLSVFITAIFGLFILFPFLANFFNMTDQVYALFAGSILQFSGFVKAAAGGLDQEFLNLATSIKTFRYLGLLIALPLFASLIRKKIYFPWFLWAFLGAGLLFSFAPVVAKIFTPSFEVIQVLFWSIAMAAIGLNANIQALLSDNGVKALLMSFVGFFAAIVTFLLGISII</sequence>
<keyword evidence="5 7" id="KW-1133">Transmembrane helix</keyword>
<evidence type="ECO:0008006" key="10">
    <source>
        <dbReference type="Google" id="ProtNLM"/>
    </source>
</evidence>
<evidence type="ECO:0000256" key="5">
    <source>
        <dbReference type="ARBA" id="ARBA00022989"/>
    </source>
</evidence>
<evidence type="ECO:0000313" key="8">
    <source>
        <dbReference type="EMBL" id="OGF41231.1"/>
    </source>
</evidence>
<organism evidence="8 9">
    <name type="scientific">Candidatus Falkowbacteria bacterium RIFOXYD2_FULL_34_120</name>
    <dbReference type="NCBI Taxonomy" id="1798007"/>
    <lineage>
        <taxon>Bacteria</taxon>
        <taxon>Candidatus Falkowiibacteriota</taxon>
    </lineage>
</organism>
<feature type="transmembrane region" description="Helical" evidence="7">
    <location>
        <begin position="273"/>
        <end position="292"/>
    </location>
</feature>
<proteinExistence type="inferred from homology"/>
<evidence type="ECO:0000313" key="9">
    <source>
        <dbReference type="Proteomes" id="UP000177579"/>
    </source>
</evidence>
<feature type="transmembrane region" description="Helical" evidence="7">
    <location>
        <begin position="245"/>
        <end position="267"/>
    </location>
</feature>
<dbReference type="InterPro" id="IPR018383">
    <property type="entry name" value="UPF0324_pro"/>
</dbReference>
<evidence type="ECO:0000256" key="3">
    <source>
        <dbReference type="ARBA" id="ARBA00022475"/>
    </source>
</evidence>
<comment type="subcellular location">
    <subcellularLocation>
        <location evidence="1">Cell membrane</location>
        <topology evidence="1">Multi-pass membrane protein</topology>
    </subcellularLocation>
</comment>
<evidence type="ECO:0000256" key="2">
    <source>
        <dbReference type="ARBA" id="ARBA00007977"/>
    </source>
</evidence>
<feature type="transmembrane region" description="Helical" evidence="7">
    <location>
        <begin position="304"/>
        <end position="324"/>
    </location>
</feature>
<comment type="caution">
    <text evidence="8">The sequence shown here is derived from an EMBL/GenBank/DDBJ whole genome shotgun (WGS) entry which is preliminary data.</text>
</comment>
<evidence type="ECO:0000256" key="6">
    <source>
        <dbReference type="ARBA" id="ARBA00023136"/>
    </source>
</evidence>
<keyword evidence="4 7" id="KW-0812">Transmembrane</keyword>
<dbReference type="PANTHER" id="PTHR30106:SF2">
    <property type="entry name" value="UPF0324 INNER MEMBRANE PROTEIN YEIH"/>
    <property type="match status" value="1"/>
</dbReference>
<protein>
    <recommendedName>
        <fullName evidence="10">Sulfate exporter family transporter</fullName>
    </recommendedName>
</protein>
<gene>
    <name evidence="8" type="ORF">A2531_00985</name>
</gene>
<evidence type="ECO:0000256" key="4">
    <source>
        <dbReference type="ARBA" id="ARBA00022692"/>
    </source>
</evidence>
<dbReference type="Proteomes" id="UP000177579">
    <property type="component" value="Unassembled WGS sequence"/>
</dbReference>
<dbReference type="PANTHER" id="PTHR30106">
    <property type="entry name" value="INNER MEMBRANE PROTEIN YEIH-RELATED"/>
    <property type="match status" value="1"/>
</dbReference>
<dbReference type="GO" id="GO:0005886">
    <property type="term" value="C:plasma membrane"/>
    <property type="evidence" value="ECO:0007669"/>
    <property type="project" value="UniProtKB-SubCell"/>
</dbReference>
<feature type="transmembrane region" description="Helical" evidence="7">
    <location>
        <begin position="155"/>
        <end position="178"/>
    </location>
</feature>
<name>A0A1F5TRN1_9BACT</name>
<dbReference type="AlphaFoldDB" id="A0A1F5TRN1"/>
<feature type="transmembrane region" description="Helical" evidence="7">
    <location>
        <begin position="93"/>
        <end position="113"/>
    </location>
</feature>
<evidence type="ECO:0000256" key="7">
    <source>
        <dbReference type="SAM" id="Phobius"/>
    </source>
</evidence>
<feature type="transmembrane region" description="Helical" evidence="7">
    <location>
        <begin position="185"/>
        <end position="204"/>
    </location>
</feature>
<comment type="similarity">
    <text evidence="2">Belongs to the UPF0324 family.</text>
</comment>
<evidence type="ECO:0000256" key="1">
    <source>
        <dbReference type="ARBA" id="ARBA00004651"/>
    </source>
</evidence>
<feature type="transmembrane region" description="Helical" evidence="7">
    <location>
        <begin position="125"/>
        <end position="143"/>
    </location>
</feature>